<accession>A0AAE0ES02</accession>
<gene>
    <name evidence="2" type="ORF">CYMTET_53166</name>
</gene>
<name>A0AAE0ES02_9CHLO</name>
<dbReference type="Proteomes" id="UP001190700">
    <property type="component" value="Unassembled WGS sequence"/>
</dbReference>
<evidence type="ECO:0000256" key="1">
    <source>
        <dbReference type="SAM" id="Coils"/>
    </source>
</evidence>
<feature type="coiled-coil region" evidence="1">
    <location>
        <begin position="32"/>
        <end position="59"/>
    </location>
</feature>
<sequence length="314" mass="36171">MRCGVWAEQDAEIPDASSKNCKMSACDNIFVAVNYEEKHTNLTAAEERAQKKLAEENDDRALMRFEFIEAIVRLAIAKHGMKVETDDASESVDMLVERHLIPSLCPESVLDPNTFREKRLYFEEMDIVFTEHCALFQAVFDLYTKKGCKKRYANLPMEGFLLFLEEAALLGNATGMSKREYKLVFIKSQMAVVDEIKQRSRAITLTFVDFLEAMGRTADWISMPTQEALEKFYDRELNPPTQPSLVYEFYTKCPLSDVEMLRRDSSDLMTVKTRMLWDKMPMLIELIVESLRARYGGSNESELVGRLKSVRNMI</sequence>
<organism evidence="2 3">
    <name type="scientific">Cymbomonas tetramitiformis</name>
    <dbReference type="NCBI Taxonomy" id="36881"/>
    <lineage>
        <taxon>Eukaryota</taxon>
        <taxon>Viridiplantae</taxon>
        <taxon>Chlorophyta</taxon>
        <taxon>Pyramimonadophyceae</taxon>
        <taxon>Pyramimonadales</taxon>
        <taxon>Pyramimonadaceae</taxon>
        <taxon>Cymbomonas</taxon>
    </lineage>
</organism>
<dbReference type="EMBL" id="LGRX02034890">
    <property type="protein sequence ID" value="KAK3236710.1"/>
    <property type="molecule type" value="Genomic_DNA"/>
</dbReference>
<dbReference type="AlphaFoldDB" id="A0AAE0ES02"/>
<protein>
    <submittedName>
        <fullName evidence="2">Uncharacterized protein</fullName>
    </submittedName>
</protein>
<keyword evidence="1" id="KW-0175">Coiled coil</keyword>
<proteinExistence type="predicted"/>
<comment type="caution">
    <text evidence="2">The sequence shown here is derived from an EMBL/GenBank/DDBJ whole genome shotgun (WGS) entry which is preliminary data.</text>
</comment>
<keyword evidence="3" id="KW-1185">Reference proteome</keyword>
<evidence type="ECO:0000313" key="2">
    <source>
        <dbReference type="EMBL" id="KAK3236710.1"/>
    </source>
</evidence>
<evidence type="ECO:0000313" key="3">
    <source>
        <dbReference type="Proteomes" id="UP001190700"/>
    </source>
</evidence>
<reference evidence="2 3" key="1">
    <citation type="journal article" date="2015" name="Genome Biol. Evol.">
        <title>Comparative Genomics of a Bacterivorous Green Alga Reveals Evolutionary Causalities and Consequences of Phago-Mixotrophic Mode of Nutrition.</title>
        <authorList>
            <person name="Burns J.A."/>
            <person name="Paasch A."/>
            <person name="Narechania A."/>
            <person name="Kim E."/>
        </authorList>
    </citation>
    <scope>NUCLEOTIDE SEQUENCE [LARGE SCALE GENOMIC DNA]</scope>
    <source>
        <strain evidence="2 3">PLY_AMNH</strain>
    </source>
</reference>